<name>A0A0P6XJY6_9CHLR</name>
<dbReference type="InterPro" id="IPR003593">
    <property type="entry name" value="AAA+_ATPase"/>
</dbReference>
<dbReference type="InterPro" id="IPR017871">
    <property type="entry name" value="ABC_transporter-like_CS"/>
</dbReference>
<evidence type="ECO:0000256" key="1">
    <source>
        <dbReference type="ARBA" id="ARBA00005417"/>
    </source>
</evidence>
<keyword evidence="4" id="KW-0067">ATP-binding</keyword>
<dbReference type="GO" id="GO:0016887">
    <property type="term" value="F:ATP hydrolysis activity"/>
    <property type="evidence" value="ECO:0007669"/>
    <property type="project" value="InterPro"/>
</dbReference>
<dbReference type="RefSeq" id="WP_062420305.1">
    <property type="nucleotide sequence ID" value="NZ_BBYA01000001.1"/>
</dbReference>
<dbReference type="SMART" id="SM00382">
    <property type="entry name" value="AAA"/>
    <property type="match status" value="1"/>
</dbReference>
<comment type="caution">
    <text evidence="6">The sequence shown here is derived from an EMBL/GenBank/DDBJ whole genome shotgun (WGS) entry which is preliminary data.</text>
</comment>
<dbReference type="OrthoDB" id="9804819at2"/>
<sequence>MIFAENLSKQFDDILAVDHIHLNVGAGKVLVLLGPNGAGKTTTVRMLTSVLRPTTGTARVAGYDVVREASHVRASVGVLTEHHGLYGRMNAREYLRFYGSLYNLSDKLIADRTSELLTTFGLAFAASKRLGEYSKGMRQKLALVRAMLHDPPVLLLDEPTSAMDPESAKTVRDAIKNLKASHRTILLCTHNLAEAEQLADQIAIIRLGKIIYQGETTRLKRELLGSPVYEARFSGNLNGYSPNLPDGVKILTRGEKSLQFMVEDPETTNPLLMSDMVNAGLQIVSFHEMTRSLEQAYLEAISRDREEIHA</sequence>
<dbReference type="PROSITE" id="PS00211">
    <property type="entry name" value="ABC_TRANSPORTER_1"/>
    <property type="match status" value="1"/>
</dbReference>
<organism evidence="6 7">
    <name type="scientific">Leptolinea tardivitalis</name>
    <dbReference type="NCBI Taxonomy" id="229920"/>
    <lineage>
        <taxon>Bacteria</taxon>
        <taxon>Bacillati</taxon>
        <taxon>Chloroflexota</taxon>
        <taxon>Anaerolineae</taxon>
        <taxon>Anaerolineales</taxon>
        <taxon>Anaerolineaceae</taxon>
        <taxon>Leptolinea</taxon>
    </lineage>
</organism>
<feature type="domain" description="ABC transporter" evidence="5">
    <location>
        <begin position="2"/>
        <end position="232"/>
    </location>
</feature>
<evidence type="ECO:0000256" key="2">
    <source>
        <dbReference type="ARBA" id="ARBA00022448"/>
    </source>
</evidence>
<evidence type="ECO:0000256" key="3">
    <source>
        <dbReference type="ARBA" id="ARBA00022741"/>
    </source>
</evidence>
<accession>A0A0P6XJY6</accession>
<dbReference type="PANTHER" id="PTHR42711:SF5">
    <property type="entry name" value="ABC TRANSPORTER ATP-BINDING PROTEIN NATA"/>
    <property type="match status" value="1"/>
</dbReference>
<dbReference type="AlphaFoldDB" id="A0A0P6XJY6"/>
<dbReference type="InterPro" id="IPR003439">
    <property type="entry name" value="ABC_transporter-like_ATP-bd"/>
</dbReference>
<evidence type="ECO:0000259" key="5">
    <source>
        <dbReference type="PROSITE" id="PS50893"/>
    </source>
</evidence>
<evidence type="ECO:0000313" key="7">
    <source>
        <dbReference type="Proteomes" id="UP000050430"/>
    </source>
</evidence>
<keyword evidence="3" id="KW-0547">Nucleotide-binding</keyword>
<dbReference type="GO" id="GO:0005524">
    <property type="term" value="F:ATP binding"/>
    <property type="evidence" value="ECO:0007669"/>
    <property type="project" value="UniProtKB-KW"/>
</dbReference>
<keyword evidence="2" id="KW-0813">Transport</keyword>
<dbReference type="PANTHER" id="PTHR42711">
    <property type="entry name" value="ABC TRANSPORTER ATP-BINDING PROTEIN"/>
    <property type="match status" value="1"/>
</dbReference>
<dbReference type="PROSITE" id="PS50893">
    <property type="entry name" value="ABC_TRANSPORTER_2"/>
    <property type="match status" value="1"/>
</dbReference>
<dbReference type="InterPro" id="IPR027417">
    <property type="entry name" value="P-loop_NTPase"/>
</dbReference>
<dbReference type="Pfam" id="PF00005">
    <property type="entry name" value="ABC_tran"/>
    <property type="match status" value="1"/>
</dbReference>
<gene>
    <name evidence="6" type="ORF">ADM99_09630</name>
</gene>
<reference evidence="6 7" key="1">
    <citation type="submission" date="2015-07" db="EMBL/GenBank/DDBJ databases">
        <title>Genome sequence of Leptolinea tardivitalis DSM 16556.</title>
        <authorList>
            <person name="Hemp J."/>
            <person name="Ward L.M."/>
            <person name="Pace L.A."/>
            <person name="Fischer W.W."/>
        </authorList>
    </citation>
    <scope>NUCLEOTIDE SEQUENCE [LARGE SCALE GENOMIC DNA]</scope>
    <source>
        <strain evidence="6 7">YMTK-2</strain>
    </source>
</reference>
<dbReference type="Gene3D" id="3.40.50.300">
    <property type="entry name" value="P-loop containing nucleotide triphosphate hydrolases"/>
    <property type="match status" value="1"/>
</dbReference>
<keyword evidence="7" id="KW-1185">Reference proteome</keyword>
<dbReference type="InterPro" id="IPR050763">
    <property type="entry name" value="ABC_transporter_ATP-binding"/>
</dbReference>
<dbReference type="SUPFAM" id="SSF52540">
    <property type="entry name" value="P-loop containing nucleoside triphosphate hydrolases"/>
    <property type="match status" value="1"/>
</dbReference>
<protein>
    <recommendedName>
        <fullName evidence="5">ABC transporter domain-containing protein</fullName>
    </recommendedName>
</protein>
<proteinExistence type="inferred from homology"/>
<comment type="similarity">
    <text evidence="1">Belongs to the ABC transporter superfamily.</text>
</comment>
<evidence type="ECO:0000256" key="4">
    <source>
        <dbReference type="ARBA" id="ARBA00022840"/>
    </source>
</evidence>
<evidence type="ECO:0000313" key="6">
    <source>
        <dbReference type="EMBL" id="KPL71709.1"/>
    </source>
</evidence>
<dbReference type="EMBL" id="LGCK01000010">
    <property type="protein sequence ID" value="KPL71709.1"/>
    <property type="molecule type" value="Genomic_DNA"/>
</dbReference>
<dbReference type="STRING" id="229920.ADM99_09630"/>
<dbReference type="Proteomes" id="UP000050430">
    <property type="component" value="Unassembled WGS sequence"/>
</dbReference>